<reference evidence="9 10" key="1">
    <citation type="submission" date="2018-12" db="EMBL/GenBank/DDBJ databases">
        <title>Mesorhizobium carbonis sp. nov., isolated from coal mine water.</title>
        <authorList>
            <person name="Xin W."/>
            <person name="Xu Z."/>
            <person name="Xiang F."/>
            <person name="Zhang J."/>
            <person name="Xi L."/>
            <person name="Liu J."/>
        </authorList>
    </citation>
    <scope>NUCLEOTIDE SEQUENCE [LARGE SCALE GENOMIC DNA]</scope>
    <source>
        <strain evidence="9 10">B2.3</strain>
    </source>
</reference>
<dbReference type="RefSeq" id="WP_126701058.1">
    <property type="nucleotide sequence ID" value="NZ_RWKW01000059.1"/>
</dbReference>
<name>A0A429YUY2_9HYPH</name>
<dbReference type="InterPro" id="IPR036909">
    <property type="entry name" value="Cyt_c-like_dom_sf"/>
</dbReference>
<keyword evidence="5 6" id="KW-0408">Iron</keyword>
<feature type="chain" id="PRO_5019160922" evidence="7">
    <location>
        <begin position="22"/>
        <end position="132"/>
    </location>
</feature>
<keyword evidence="1" id="KW-0813">Transport</keyword>
<evidence type="ECO:0000256" key="6">
    <source>
        <dbReference type="PROSITE-ProRule" id="PRU00433"/>
    </source>
</evidence>
<keyword evidence="10" id="KW-1185">Reference proteome</keyword>
<keyword evidence="4" id="KW-0249">Electron transport</keyword>
<gene>
    <name evidence="9" type="ORF">EJC49_16605</name>
</gene>
<evidence type="ECO:0000313" key="9">
    <source>
        <dbReference type="EMBL" id="RST85254.1"/>
    </source>
</evidence>
<dbReference type="EMBL" id="RWKW01000059">
    <property type="protein sequence ID" value="RST85254.1"/>
    <property type="molecule type" value="Genomic_DNA"/>
</dbReference>
<organism evidence="9 10">
    <name type="scientific">Aquibium carbonis</name>
    <dbReference type="NCBI Taxonomy" id="2495581"/>
    <lineage>
        <taxon>Bacteria</taxon>
        <taxon>Pseudomonadati</taxon>
        <taxon>Pseudomonadota</taxon>
        <taxon>Alphaproteobacteria</taxon>
        <taxon>Hyphomicrobiales</taxon>
        <taxon>Phyllobacteriaceae</taxon>
        <taxon>Aquibium</taxon>
    </lineage>
</organism>
<dbReference type="GO" id="GO:0020037">
    <property type="term" value="F:heme binding"/>
    <property type="evidence" value="ECO:0007669"/>
    <property type="project" value="InterPro"/>
</dbReference>
<protein>
    <submittedName>
        <fullName evidence="9">Cytochrome c family protein</fullName>
    </submittedName>
</protein>
<evidence type="ECO:0000256" key="4">
    <source>
        <dbReference type="ARBA" id="ARBA00022982"/>
    </source>
</evidence>
<keyword evidence="3 6" id="KW-0479">Metal-binding</keyword>
<dbReference type="PANTHER" id="PTHR11961">
    <property type="entry name" value="CYTOCHROME C"/>
    <property type="match status" value="1"/>
</dbReference>
<dbReference type="PRINTS" id="PR00604">
    <property type="entry name" value="CYTCHRMECIAB"/>
</dbReference>
<evidence type="ECO:0000256" key="2">
    <source>
        <dbReference type="ARBA" id="ARBA00022617"/>
    </source>
</evidence>
<dbReference type="AlphaFoldDB" id="A0A429YUY2"/>
<keyword evidence="2 6" id="KW-0349">Heme</keyword>
<evidence type="ECO:0000259" key="8">
    <source>
        <dbReference type="PROSITE" id="PS51007"/>
    </source>
</evidence>
<comment type="caution">
    <text evidence="9">The sequence shown here is derived from an EMBL/GenBank/DDBJ whole genome shotgun (WGS) entry which is preliminary data.</text>
</comment>
<feature type="domain" description="Cytochrome c" evidence="8">
    <location>
        <begin position="23"/>
        <end position="126"/>
    </location>
</feature>
<proteinExistence type="predicted"/>
<accession>A0A429YUY2</accession>
<keyword evidence="7" id="KW-0732">Signal</keyword>
<dbReference type="Proteomes" id="UP000278398">
    <property type="component" value="Unassembled WGS sequence"/>
</dbReference>
<evidence type="ECO:0000256" key="5">
    <source>
        <dbReference type="ARBA" id="ARBA00023004"/>
    </source>
</evidence>
<dbReference type="InterPro" id="IPR009056">
    <property type="entry name" value="Cyt_c-like_dom"/>
</dbReference>
<dbReference type="PROSITE" id="PS51007">
    <property type="entry name" value="CYTC"/>
    <property type="match status" value="1"/>
</dbReference>
<dbReference type="GO" id="GO:0009055">
    <property type="term" value="F:electron transfer activity"/>
    <property type="evidence" value="ECO:0007669"/>
    <property type="project" value="InterPro"/>
</dbReference>
<dbReference type="Pfam" id="PF00034">
    <property type="entry name" value="Cytochrom_C"/>
    <property type="match status" value="1"/>
</dbReference>
<sequence length="132" mass="13809">MTKLSVLAATALLALTASALAEGDPAAGEKAFKKCTACHAVGVNAKNKVGPELNGIVGRKVASIEGFKYSPAMVEFGAGDKAWDAETIDAYLADPKSFIPKNKMAFAGLKKAEERADVIAYLNQFNEDGSAK</sequence>
<dbReference type="GO" id="GO:0046872">
    <property type="term" value="F:metal ion binding"/>
    <property type="evidence" value="ECO:0007669"/>
    <property type="project" value="UniProtKB-KW"/>
</dbReference>
<feature type="signal peptide" evidence="7">
    <location>
        <begin position="1"/>
        <end position="21"/>
    </location>
</feature>
<evidence type="ECO:0000256" key="7">
    <source>
        <dbReference type="SAM" id="SignalP"/>
    </source>
</evidence>
<dbReference type="InterPro" id="IPR002327">
    <property type="entry name" value="Cyt_c_1A/1B"/>
</dbReference>
<dbReference type="OrthoDB" id="9805828at2"/>
<evidence type="ECO:0000256" key="3">
    <source>
        <dbReference type="ARBA" id="ARBA00022723"/>
    </source>
</evidence>
<evidence type="ECO:0000256" key="1">
    <source>
        <dbReference type="ARBA" id="ARBA00022448"/>
    </source>
</evidence>
<dbReference type="SUPFAM" id="SSF46626">
    <property type="entry name" value="Cytochrome c"/>
    <property type="match status" value="1"/>
</dbReference>
<dbReference type="Gene3D" id="1.10.760.10">
    <property type="entry name" value="Cytochrome c-like domain"/>
    <property type="match status" value="1"/>
</dbReference>
<evidence type="ECO:0000313" key="10">
    <source>
        <dbReference type="Proteomes" id="UP000278398"/>
    </source>
</evidence>